<dbReference type="PANTHER" id="PTHR46599:SF3">
    <property type="entry name" value="PIGGYBAC TRANSPOSABLE ELEMENT-DERIVED PROTEIN 4"/>
    <property type="match status" value="1"/>
</dbReference>
<comment type="caution">
    <text evidence="4">The sequence shown here is derived from an EMBL/GenBank/DDBJ whole genome shotgun (WGS) entry which is preliminary data.</text>
</comment>
<evidence type="ECO:0000256" key="1">
    <source>
        <dbReference type="SAM" id="MobiDB-lite"/>
    </source>
</evidence>
<organism evidence="4 5">
    <name type="scientific">Parnassius apollo</name>
    <name type="common">Apollo butterfly</name>
    <name type="synonym">Papilio apollo</name>
    <dbReference type="NCBI Taxonomy" id="110799"/>
    <lineage>
        <taxon>Eukaryota</taxon>
        <taxon>Metazoa</taxon>
        <taxon>Ecdysozoa</taxon>
        <taxon>Arthropoda</taxon>
        <taxon>Hexapoda</taxon>
        <taxon>Insecta</taxon>
        <taxon>Pterygota</taxon>
        <taxon>Neoptera</taxon>
        <taxon>Endopterygota</taxon>
        <taxon>Lepidoptera</taxon>
        <taxon>Glossata</taxon>
        <taxon>Ditrysia</taxon>
        <taxon>Papilionoidea</taxon>
        <taxon>Papilionidae</taxon>
        <taxon>Parnassiinae</taxon>
        <taxon>Parnassini</taxon>
        <taxon>Parnassius</taxon>
        <taxon>Parnassius</taxon>
    </lineage>
</organism>
<keyword evidence="5" id="KW-1185">Reference proteome</keyword>
<reference evidence="4" key="1">
    <citation type="submission" date="2021-04" db="EMBL/GenBank/DDBJ databases">
        <authorList>
            <person name="Tunstrom K."/>
        </authorList>
    </citation>
    <scope>NUCLEOTIDE SEQUENCE</scope>
</reference>
<feature type="domain" description="PiggyBac transposable element-derived protein" evidence="3">
    <location>
        <begin position="257"/>
        <end position="385"/>
    </location>
</feature>
<dbReference type="InterPro" id="IPR032718">
    <property type="entry name" value="PGBD4_Znf_C"/>
</dbReference>
<name>A0A8S3XL83_PARAO</name>
<proteinExistence type="predicted"/>
<accession>A0A8S3XL83</accession>
<feature type="region of interest" description="Disordered" evidence="1">
    <location>
        <begin position="1"/>
        <end position="47"/>
    </location>
</feature>
<protein>
    <submittedName>
        <fullName evidence="4">(apollo) hypothetical protein</fullName>
    </submittedName>
</protein>
<dbReference type="Pfam" id="PF13843">
    <property type="entry name" value="DDE_Tnp_1_7"/>
    <property type="match status" value="1"/>
</dbReference>
<dbReference type="AlphaFoldDB" id="A0A8S3XL83"/>
<feature type="compositionally biased region" description="Polar residues" evidence="1">
    <location>
        <begin position="14"/>
        <end position="24"/>
    </location>
</feature>
<evidence type="ECO:0000259" key="3">
    <source>
        <dbReference type="Pfam" id="PF13843"/>
    </source>
</evidence>
<dbReference type="EMBL" id="CAJQZP010001207">
    <property type="protein sequence ID" value="CAG5029513.1"/>
    <property type="molecule type" value="Genomic_DNA"/>
</dbReference>
<evidence type="ECO:0000313" key="4">
    <source>
        <dbReference type="EMBL" id="CAG5029513.1"/>
    </source>
</evidence>
<evidence type="ECO:0000313" key="5">
    <source>
        <dbReference type="Proteomes" id="UP000691718"/>
    </source>
</evidence>
<evidence type="ECO:0000259" key="2">
    <source>
        <dbReference type="Pfam" id="PF13842"/>
    </source>
</evidence>
<sequence length="487" mass="55787">MANNNRGRRLVELSLNTAEGTNLQARKESYSQDRDKSSTSGLKRKRASSLYTAVEMEPKNIRRNSIETRCPILPFPHSVQSKQQLFKQSPVLCTSSSGVVKTWSVENVSELHSTSKAIVIDMVAQADCDDKTSPTEINYSNSCNEHSTLRNEPSTSCNEPSTSYIEPSTSYNEPSTAYNEPTTSFKNIEISLPIGESNKRCAQELSDKQLLDILEASDDNFDDEVLDENFLNNFDDSDSDDDNMIPTETFAPPTSDEKLLSENTYCTGTLRLNRKNNPKYITTKKLKKGECVSQFNQNGVCVMKWRDNRDVTMISSQFNSQMITTTTRRNTEVSKPKMVVEYNRNMGGIDHQDQMIAYYCCEHKSIRWYIKLGIHLLQQMMYNSFTLSNLFSGKKLSYYEFRQSVIENLLPEAKVQKTGEVSEEGVILNIVHIIQPCPRKGKSMRRRCKYCWEVNKIRKDTPFYCPNCPQQPGFCIVDCFRLYHKYT</sequence>
<dbReference type="Proteomes" id="UP000691718">
    <property type="component" value="Unassembled WGS sequence"/>
</dbReference>
<dbReference type="Pfam" id="PF13842">
    <property type="entry name" value="zf-Tnp_2"/>
    <property type="match status" value="1"/>
</dbReference>
<feature type="compositionally biased region" description="Basic and acidic residues" evidence="1">
    <location>
        <begin position="25"/>
        <end position="37"/>
    </location>
</feature>
<gene>
    <name evidence="4" type="ORF">PAPOLLO_LOCUS19252</name>
</gene>
<feature type="domain" description="PiggyBac transposable element-derived protein 4 C-terminal zinc-finger" evidence="2">
    <location>
        <begin position="439"/>
        <end position="484"/>
    </location>
</feature>
<dbReference type="PANTHER" id="PTHR46599">
    <property type="entry name" value="PIGGYBAC TRANSPOSABLE ELEMENT-DERIVED PROTEIN 4"/>
    <property type="match status" value="1"/>
</dbReference>
<dbReference type="OrthoDB" id="5876240at2759"/>
<dbReference type="InterPro" id="IPR029526">
    <property type="entry name" value="PGBD"/>
</dbReference>
<feature type="region of interest" description="Disordered" evidence="1">
    <location>
        <begin position="143"/>
        <end position="179"/>
    </location>
</feature>